<keyword evidence="2" id="KW-1185">Reference proteome</keyword>
<evidence type="ECO:0000313" key="2">
    <source>
        <dbReference type="Proteomes" id="UP001595555"/>
    </source>
</evidence>
<dbReference type="RefSeq" id="WP_378120797.1">
    <property type="nucleotide sequence ID" value="NZ_JBHRTF010000006.1"/>
</dbReference>
<comment type="caution">
    <text evidence="1">The sequence shown here is derived from an EMBL/GenBank/DDBJ whole genome shotgun (WGS) entry which is preliminary data.</text>
</comment>
<gene>
    <name evidence="1" type="ORF">ACFODX_15515</name>
</gene>
<sequence>MHPIPQGYCKVEDGDMIRAGDLALGKVNSACSHSSYGWKNVEPHLIGQEFFEGAIEFGHPFLLIRKIDST</sequence>
<organism evidence="1 2">
    <name type="scientific">Cellvibrio fontiphilus</name>
    <dbReference type="NCBI Taxonomy" id="1815559"/>
    <lineage>
        <taxon>Bacteria</taxon>
        <taxon>Pseudomonadati</taxon>
        <taxon>Pseudomonadota</taxon>
        <taxon>Gammaproteobacteria</taxon>
        <taxon>Cellvibrionales</taxon>
        <taxon>Cellvibrionaceae</taxon>
        <taxon>Cellvibrio</taxon>
    </lineage>
</organism>
<protein>
    <submittedName>
        <fullName evidence="1">Uncharacterized protein</fullName>
    </submittedName>
</protein>
<dbReference type="Proteomes" id="UP001595555">
    <property type="component" value="Unassembled WGS sequence"/>
</dbReference>
<dbReference type="EMBL" id="JBHRTF010000006">
    <property type="protein sequence ID" value="MFC3116976.1"/>
    <property type="molecule type" value="Genomic_DNA"/>
</dbReference>
<evidence type="ECO:0000313" key="1">
    <source>
        <dbReference type="EMBL" id="MFC3116976.1"/>
    </source>
</evidence>
<reference evidence="2" key="1">
    <citation type="journal article" date="2019" name="Int. J. Syst. Evol. Microbiol.">
        <title>The Global Catalogue of Microorganisms (GCM) 10K type strain sequencing project: providing services to taxonomists for standard genome sequencing and annotation.</title>
        <authorList>
            <consortium name="The Broad Institute Genomics Platform"/>
            <consortium name="The Broad Institute Genome Sequencing Center for Infectious Disease"/>
            <person name="Wu L."/>
            <person name="Ma J."/>
        </authorList>
    </citation>
    <scope>NUCLEOTIDE SEQUENCE [LARGE SCALE GENOMIC DNA]</scope>
    <source>
        <strain evidence="2">KCTC 52237</strain>
    </source>
</reference>
<proteinExistence type="predicted"/>
<name>A0ABV7FJL5_9GAMM</name>
<accession>A0ABV7FJL5</accession>